<dbReference type="Proteomes" id="UP001152607">
    <property type="component" value="Unassembled WGS sequence"/>
</dbReference>
<dbReference type="GO" id="GO:0005783">
    <property type="term" value="C:endoplasmic reticulum"/>
    <property type="evidence" value="ECO:0007669"/>
    <property type="project" value="TreeGrafter"/>
</dbReference>
<keyword evidence="10" id="KW-0472">Membrane</keyword>
<dbReference type="PANTHER" id="PTHR11742:SF89">
    <property type="entry name" value="ALPHA-1,2-MANNOSIDASE"/>
    <property type="match status" value="1"/>
</dbReference>
<name>A0A9W4UMV6_9PLEO</name>
<keyword evidence="7" id="KW-0479">Metal-binding</keyword>
<dbReference type="EC" id="3.2.1.-" evidence="9"/>
<feature type="active site" description="Proton donor" evidence="6">
    <location>
        <position position="453"/>
    </location>
</feature>
<dbReference type="Gene3D" id="1.50.10.10">
    <property type="match status" value="1"/>
</dbReference>
<dbReference type="GO" id="GO:0005509">
    <property type="term" value="F:calcium ion binding"/>
    <property type="evidence" value="ECO:0007669"/>
    <property type="project" value="InterPro"/>
</dbReference>
<evidence type="ECO:0000256" key="8">
    <source>
        <dbReference type="PIRSR" id="PIRSR601382-3"/>
    </source>
</evidence>
<feature type="disulfide bond" evidence="8">
    <location>
        <begin position="410"/>
        <end position="439"/>
    </location>
</feature>
<dbReference type="FunFam" id="1.50.10.10:FF:000037">
    <property type="entry name" value="alpha-1,2-Mannosidase"/>
    <property type="match status" value="1"/>
</dbReference>
<dbReference type="InterPro" id="IPR050749">
    <property type="entry name" value="Glycosyl_Hydrolase_47"/>
</dbReference>
<evidence type="ECO:0000256" key="4">
    <source>
        <dbReference type="ARBA" id="ARBA00022801"/>
    </source>
</evidence>
<keyword evidence="9" id="KW-0326">Glycosidase</keyword>
<dbReference type="PRINTS" id="PR00747">
    <property type="entry name" value="GLYHDRLASE47"/>
</dbReference>
<dbReference type="GO" id="GO:0016020">
    <property type="term" value="C:membrane"/>
    <property type="evidence" value="ECO:0007669"/>
    <property type="project" value="InterPro"/>
</dbReference>
<dbReference type="PANTHER" id="PTHR11742">
    <property type="entry name" value="MANNOSYL-OLIGOSACCHARIDE ALPHA-1,2-MANNOSIDASE-RELATED"/>
    <property type="match status" value="1"/>
</dbReference>
<keyword evidence="10" id="KW-1133">Transmembrane helix</keyword>
<keyword evidence="10" id="KW-0812">Transmembrane</keyword>
<protein>
    <recommendedName>
        <fullName evidence="9">alpha-1,2-Mannosidase</fullName>
        <ecNumber evidence="9">3.2.1.-</ecNumber>
    </recommendedName>
</protein>
<comment type="similarity">
    <text evidence="3 9">Belongs to the glycosyl hydrolase 47 family.</text>
</comment>
<keyword evidence="5 8" id="KW-1015">Disulfide bond</keyword>
<reference evidence="11" key="1">
    <citation type="submission" date="2023-01" db="EMBL/GenBank/DDBJ databases">
        <authorList>
            <person name="Van Ghelder C."/>
            <person name="Rancurel C."/>
        </authorList>
    </citation>
    <scope>NUCLEOTIDE SEQUENCE</scope>
    <source>
        <strain evidence="11">CNCM I-4278</strain>
    </source>
</reference>
<dbReference type="AlphaFoldDB" id="A0A9W4UMV6"/>
<feature type="transmembrane region" description="Helical" evidence="10">
    <location>
        <begin position="7"/>
        <end position="26"/>
    </location>
</feature>
<comment type="pathway">
    <text evidence="2">Protein modification; protein glycosylation.</text>
</comment>
<evidence type="ECO:0000256" key="9">
    <source>
        <dbReference type="RuleBase" id="RU361193"/>
    </source>
</evidence>
<comment type="cofactor">
    <cofactor evidence="1 7">
        <name>Ca(2+)</name>
        <dbReference type="ChEBI" id="CHEBI:29108"/>
    </cofactor>
</comment>
<dbReference type="Pfam" id="PF01532">
    <property type="entry name" value="Glyco_hydro_47"/>
    <property type="match status" value="1"/>
</dbReference>
<evidence type="ECO:0000256" key="5">
    <source>
        <dbReference type="ARBA" id="ARBA00023157"/>
    </source>
</evidence>
<gene>
    <name evidence="11" type="ORF">PDIGIT_LOCUS12031</name>
</gene>
<evidence type="ECO:0000256" key="10">
    <source>
        <dbReference type="SAM" id="Phobius"/>
    </source>
</evidence>
<accession>A0A9W4UMV6</accession>
<feature type="active site" description="Proton donor" evidence="6">
    <location>
        <position position="202"/>
    </location>
</feature>
<keyword evidence="7" id="KW-0106">Calcium</keyword>
<dbReference type="SUPFAM" id="SSF48225">
    <property type="entry name" value="Seven-hairpin glycosidases"/>
    <property type="match status" value="1"/>
</dbReference>
<dbReference type="GO" id="GO:0004571">
    <property type="term" value="F:mannosyl-oligosaccharide 1,2-alpha-mannosidase activity"/>
    <property type="evidence" value="ECO:0007669"/>
    <property type="project" value="InterPro"/>
</dbReference>
<keyword evidence="4 9" id="KW-0378">Hydrolase</keyword>
<proteinExistence type="inferred from homology"/>
<feature type="binding site" evidence="7">
    <location>
        <position position="611"/>
    </location>
    <ligand>
        <name>Ca(2+)</name>
        <dbReference type="ChEBI" id="CHEBI:29108"/>
    </ligand>
</feature>
<dbReference type="GO" id="GO:0036503">
    <property type="term" value="P:ERAD pathway"/>
    <property type="evidence" value="ECO:0007669"/>
    <property type="project" value="UniProtKB-ARBA"/>
</dbReference>
<evidence type="ECO:0000256" key="2">
    <source>
        <dbReference type="ARBA" id="ARBA00004922"/>
    </source>
</evidence>
<comment type="caution">
    <text evidence="11">The sequence shown here is derived from an EMBL/GenBank/DDBJ whole genome shotgun (WGS) entry which is preliminary data.</text>
</comment>
<evidence type="ECO:0000313" key="12">
    <source>
        <dbReference type="Proteomes" id="UP001152607"/>
    </source>
</evidence>
<evidence type="ECO:0000256" key="3">
    <source>
        <dbReference type="ARBA" id="ARBA00007658"/>
    </source>
</evidence>
<organism evidence="11 12">
    <name type="scientific">Periconia digitata</name>
    <dbReference type="NCBI Taxonomy" id="1303443"/>
    <lineage>
        <taxon>Eukaryota</taxon>
        <taxon>Fungi</taxon>
        <taxon>Dikarya</taxon>
        <taxon>Ascomycota</taxon>
        <taxon>Pezizomycotina</taxon>
        <taxon>Dothideomycetes</taxon>
        <taxon>Pleosporomycetidae</taxon>
        <taxon>Pleosporales</taxon>
        <taxon>Massarineae</taxon>
        <taxon>Periconiaceae</taxon>
        <taxon>Periconia</taxon>
    </lineage>
</organism>
<sequence>MPRLRRYGFCAALFLTFILHDVYYYTLRIASRGSIPAESKYDATLYEEDENGVPAQELSYHEKPAEAHKGDFISWEKVPLRYPIHSPVALPKVKPRPLPRIQHQFREHDAETKGKQADRQAQVKEQFLRSWNSYRERAWMHDELKPVQGNYQDPFGGWAATLIDSLDTLWIMGLHDEFEAATSHVEKIDFGSTTLDKVNVFETNIRQLGGLLAAYELSEERRLLAKAKEVGEMIFQAFDTPNHMPTTRWVMSDKVAGVDQIADANLLLAELGSFTLEFTRLSQATGDPKFYDAANRITRLLADQQMKTRLRGMWPKMVNARAMDLTQGSTFTLGSMADSTYEYFAKAYALLGGTDPIFEQLYTNAMETAINYTLYRPMNPENLDLLATGHIDVDGAGDTSLIPELQHLACYAGGMFALGGKLFKIPAHVDIGRKLTDTCIWAYSATPSGIMPEVSKLYPCPPPLDSPCTWDKQLWREKVDALASAQNRKPLSRLPIGFTEMRDRRYLLRPEAIESVFVLYRITGDAKYQDAAWDMWTAITAATQTRLANSAIWDVLNVPPTKDSGVDTDEDEKKRMQDSMESFWMAETLKYFYLVFAEPGVLSLDDWVFNTEAHPLRIPRTV</sequence>
<evidence type="ECO:0000256" key="7">
    <source>
        <dbReference type="PIRSR" id="PIRSR601382-2"/>
    </source>
</evidence>
<dbReference type="InterPro" id="IPR036026">
    <property type="entry name" value="Seven-hairpin_glycosidases"/>
</dbReference>
<dbReference type="GO" id="GO:0005975">
    <property type="term" value="P:carbohydrate metabolic process"/>
    <property type="evidence" value="ECO:0007669"/>
    <property type="project" value="InterPro"/>
</dbReference>
<dbReference type="InterPro" id="IPR001382">
    <property type="entry name" value="Glyco_hydro_47"/>
</dbReference>
<feature type="active site" evidence="6">
    <location>
        <position position="511"/>
    </location>
</feature>
<dbReference type="InterPro" id="IPR012341">
    <property type="entry name" value="6hp_glycosidase-like_sf"/>
</dbReference>
<feature type="active site" evidence="6">
    <location>
        <position position="338"/>
    </location>
</feature>
<evidence type="ECO:0000256" key="6">
    <source>
        <dbReference type="PIRSR" id="PIRSR601382-1"/>
    </source>
</evidence>
<dbReference type="EMBL" id="CAOQHR010000008">
    <property type="protein sequence ID" value="CAI6338895.1"/>
    <property type="molecule type" value="Genomic_DNA"/>
</dbReference>
<keyword evidence="12" id="KW-1185">Reference proteome</keyword>
<evidence type="ECO:0000256" key="1">
    <source>
        <dbReference type="ARBA" id="ARBA00001913"/>
    </source>
</evidence>
<evidence type="ECO:0000313" key="11">
    <source>
        <dbReference type="EMBL" id="CAI6338895.1"/>
    </source>
</evidence>
<dbReference type="OrthoDB" id="8118055at2759"/>